<dbReference type="EMBL" id="LFWA01000011">
    <property type="protein sequence ID" value="KTW28752.1"/>
    <property type="molecule type" value="Genomic_DNA"/>
</dbReference>
<dbReference type="Gene3D" id="2.130.10.10">
    <property type="entry name" value="YVTN repeat-like/Quinoprotein amine dehydrogenase"/>
    <property type="match status" value="2"/>
</dbReference>
<dbReference type="GO" id="GO:0033553">
    <property type="term" value="C:rDNA heterochromatin"/>
    <property type="evidence" value="ECO:0007669"/>
    <property type="project" value="EnsemblFungi"/>
</dbReference>
<dbReference type="GeneID" id="28941120"/>
<gene>
    <name evidence="9" type="ORF">T551_02602</name>
</gene>
<feature type="transmembrane region" description="Helical" evidence="7">
    <location>
        <begin position="461"/>
        <end position="486"/>
    </location>
</feature>
<dbReference type="GO" id="GO:0034455">
    <property type="term" value="C:t-UTP complex"/>
    <property type="evidence" value="ECO:0007669"/>
    <property type="project" value="EnsemblFungi"/>
</dbReference>
<dbReference type="PANTHER" id="PTHR19924:SF26">
    <property type="entry name" value="U3 SMALL NUCLEOLAR RNA-ASSOCIATED PROTEIN 15 HOMOLOG"/>
    <property type="match status" value="1"/>
</dbReference>
<dbReference type="OrthoDB" id="431715at2759"/>
<feature type="repeat" description="WD" evidence="6">
    <location>
        <begin position="247"/>
        <end position="288"/>
    </location>
</feature>
<keyword evidence="7" id="KW-0812">Transmembrane</keyword>
<organism evidence="9 10">
    <name type="scientific">Pneumocystis jirovecii (strain RU7)</name>
    <name type="common">Human pneumocystis pneumonia agent</name>
    <dbReference type="NCBI Taxonomy" id="1408657"/>
    <lineage>
        <taxon>Eukaryota</taxon>
        <taxon>Fungi</taxon>
        <taxon>Dikarya</taxon>
        <taxon>Ascomycota</taxon>
        <taxon>Taphrinomycotina</taxon>
        <taxon>Pneumocystomycetes</taxon>
        <taxon>Pneumocystaceae</taxon>
        <taxon>Pneumocystis</taxon>
    </lineage>
</organism>
<evidence type="ECO:0000256" key="2">
    <source>
        <dbReference type="ARBA" id="ARBA00022552"/>
    </source>
</evidence>
<evidence type="ECO:0000256" key="1">
    <source>
        <dbReference type="ARBA" id="ARBA00004604"/>
    </source>
</evidence>
<evidence type="ECO:0000256" key="3">
    <source>
        <dbReference type="ARBA" id="ARBA00022574"/>
    </source>
</evidence>
<sequence length="524" mass="59139">MEAPRLALAKLPSGPAPITAEQRYWRGFKSYITHKEIASVSHIHFCAKDPHDFAVTSSARVQIYSSQTCRVKKSIARFKDTAYCGEIRQDGRILIAGDAGGTVQLFDTATRSILKSLYSHKLAVHVTKFSPCRQTVFLSGSDDKTIRIWDLTECIETCVLEGNEDYIRAAEFLYTSDVVLSGGYDGTVRLWDTRIGGDKREIKRFQHGDSVDAVVSLKEGSIILSAGGPVIKIWDVVGGRERALKIIQKHQKNVMCLIRNKEGSRVLSGGLDRHVKIYDVKDWKTVHSIKYAGAVVSLGISPDNKHLAVGMVSGVLSIRSRETGKRVPERTERIGERKGREKVDKAEGIEEIDLFGVLDGTGSVLYRERGDKKEKKGGEMLVIEEEKRKKLREYDKALKSFRYGDALDMVVEKEKAAIVIYTMINELKHRQGLRQALENRDDISLEPILRWLIRYLGNPRYVFTIIDVFMMIIDLYGAALGHSVLIQNLLMRLSKRVSQEIEYCKEAYSCSGMLEMLFRENQGI</sequence>
<dbReference type="GO" id="GO:0034511">
    <property type="term" value="F:U3 snoRNA binding"/>
    <property type="evidence" value="ECO:0007669"/>
    <property type="project" value="EnsemblFungi"/>
</dbReference>
<accession>A0A0W4ZK50</accession>
<keyword evidence="7" id="KW-1133">Transmembrane helix</keyword>
<dbReference type="InterPro" id="IPR001680">
    <property type="entry name" value="WD40_rpt"/>
</dbReference>
<dbReference type="GO" id="GO:0000462">
    <property type="term" value="P:maturation of SSU-rRNA from tricistronic rRNA transcript (SSU-rRNA, 5.8S rRNA, LSU-rRNA)"/>
    <property type="evidence" value="ECO:0007669"/>
    <property type="project" value="EnsemblFungi"/>
</dbReference>
<proteinExistence type="predicted"/>
<keyword evidence="7" id="KW-0472">Membrane</keyword>
<keyword evidence="10" id="KW-1185">Reference proteome</keyword>
<dbReference type="STRING" id="1408657.A0A0W4ZK50"/>
<dbReference type="SMART" id="SM00320">
    <property type="entry name" value="WD40"/>
    <property type="match status" value="6"/>
</dbReference>
<feature type="domain" description="U3 small nucleolar RNA-associated protein 15 C-terminal" evidence="8">
    <location>
        <begin position="375"/>
        <end position="517"/>
    </location>
</feature>
<evidence type="ECO:0000313" key="9">
    <source>
        <dbReference type="EMBL" id="KTW28752.1"/>
    </source>
</evidence>
<dbReference type="InterPro" id="IPR018983">
    <property type="entry name" value="U3_snoRNA-assocProt_15_C"/>
</dbReference>
<evidence type="ECO:0000259" key="8">
    <source>
        <dbReference type="Pfam" id="PF09384"/>
    </source>
</evidence>
<dbReference type="PROSITE" id="PS00678">
    <property type="entry name" value="WD_REPEATS_1"/>
    <property type="match status" value="1"/>
</dbReference>
<reference evidence="10" key="1">
    <citation type="journal article" date="2016" name="Nat. Commun.">
        <title>Genome analysis of three Pneumocystis species reveals adaptation mechanisms to life exclusively in mammalian hosts.</title>
        <authorList>
            <person name="Ma L."/>
            <person name="Chen Z."/>
            <person name="Huang D.W."/>
            <person name="Kutty G."/>
            <person name="Ishihara M."/>
            <person name="Wang H."/>
            <person name="Abouelleil A."/>
            <person name="Bishop L."/>
            <person name="Davey E."/>
            <person name="Deng R."/>
            <person name="Deng X."/>
            <person name="Fan L."/>
            <person name="Fantoni G."/>
            <person name="Fitzgerald M."/>
            <person name="Gogineni E."/>
            <person name="Goldberg J.M."/>
            <person name="Handley G."/>
            <person name="Hu X."/>
            <person name="Huber C."/>
            <person name="Jiao X."/>
            <person name="Jones K."/>
            <person name="Levin J.Z."/>
            <person name="Liu Y."/>
            <person name="Macdonald P."/>
            <person name="Melnikov A."/>
            <person name="Raley C."/>
            <person name="Sassi M."/>
            <person name="Sherman B.T."/>
            <person name="Song X."/>
            <person name="Sykes S."/>
            <person name="Tran B."/>
            <person name="Walsh L."/>
            <person name="Xia Y."/>
            <person name="Yang J."/>
            <person name="Young S."/>
            <person name="Zeng Q."/>
            <person name="Zheng X."/>
            <person name="Stephens R."/>
            <person name="Nusbaum C."/>
            <person name="Birren B.W."/>
            <person name="Azadi P."/>
            <person name="Lempicki R.A."/>
            <person name="Cuomo C.A."/>
            <person name="Kovacs J.A."/>
        </authorList>
    </citation>
    <scope>NUCLEOTIDE SEQUENCE [LARGE SCALE GENOMIC DNA]</scope>
    <source>
        <strain evidence="10">RU7</strain>
    </source>
</reference>
<dbReference type="Proteomes" id="UP000053447">
    <property type="component" value="Unassembled WGS sequence"/>
</dbReference>
<evidence type="ECO:0000256" key="6">
    <source>
        <dbReference type="PROSITE-ProRule" id="PRU00221"/>
    </source>
</evidence>
<protein>
    <recommendedName>
        <fullName evidence="8">U3 small nucleolar RNA-associated protein 15 C-terminal domain-containing protein</fullName>
    </recommendedName>
</protein>
<keyword evidence="3 6" id="KW-0853">WD repeat</keyword>
<dbReference type="Pfam" id="PF00400">
    <property type="entry name" value="WD40"/>
    <property type="match status" value="3"/>
</dbReference>
<name>A0A0W4ZK50_PNEJ7</name>
<evidence type="ECO:0000256" key="5">
    <source>
        <dbReference type="ARBA" id="ARBA00023242"/>
    </source>
</evidence>
<dbReference type="InterPro" id="IPR015943">
    <property type="entry name" value="WD40/YVTN_repeat-like_dom_sf"/>
</dbReference>
<dbReference type="InterPro" id="IPR020472">
    <property type="entry name" value="WD40_PAC1"/>
</dbReference>
<dbReference type="VEuPathDB" id="FungiDB:T551_02602"/>
<dbReference type="Pfam" id="PF09384">
    <property type="entry name" value="UTP15_C"/>
    <property type="match status" value="1"/>
</dbReference>
<comment type="subcellular location">
    <subcellularLocation>
        <location evidence="1">Nucleus</location>
        <location evidence="1">Nucleolus</location>
    </subcellularLocation>
</comment>
<feature type="repeat" description="WD" evidence="6">
    <location>
        <begin position="160"/>
        <end position="194"/>
    </location>
</feature>
<evidence type="ECO:0000313" key="10">
    <source>
        <dbReference type="Proteomes" id="UP000053447"/>
    </source>
</evidence>
<feature type="repeat" description="WD" evidence="6">
    <location>
        <begin position="117"/>
        <end position="151"/>
    </location>
</feature>
<dbReference type="RefSeq" id="XP_018229087.1">
    <property type="nucleotide sequence ID" value="XM_018374865.1"/>
</dbReference>
<dbReference type="PROSITE" id="PS50294">
    <property type="entry name" value="WD_REPEATS_REGION"/>
    <property type="match status" value="2"/>
</dbReference>
<dbReference type="GO" id="GO:0045943">
    <property type="term" value="P:positive regulation of transcription by RNA polymerase I"/>
    <property type="evidence" value="ECO:0007669"/>
    <property type="project" value="EnsemblFungi"/>
</dbReference>
<dbReference type="PANTHER" id="PTHR19924">
    <property type="entry name" value="UTP15 U3 SMALL NUCLEOLAR RNA-ASSOCIATED PROTEIN 15 FAMILY MEMBER"/>
    <property type="match status" value="1"/>
</dbReference>
<comment type="caution">
    <text evidence="9">The sequence shown here is derived from an EMBL/GenBank/DDBJ whole genome shotgun (WGS) entry which is preliminary data.</text>
</comment>
<dbReference type="AlphaFoldDB" id="A0A0W4ZK50"/>
<dbReference type="PROSITE" id="PS50082">
    <property type="entry name" value="WD_REPEATS_2"/>
    <property type="match status" value="3"/>
</dbReference>
<keyword evidence="4" id="KW-0677">Repeat</keyword>
<keyword evidence="2" id="KW-0698">rRNA processing</keyword>
<keyword evidence="5" id="KW-0539">Nucleus</keyword>
<dbReference type="InterPro" id="IPR036322">
    <property type="entry name" value="WD40_repeat_dom_sf"/>
</dbReference>
<dbReference type="eggNOG" id="KOG0310">
    <property type="taxonomic scope" value="Eukaryota"/>
</dbReference>
<dbReference type="SUPFAM" id="SSF50978">
    <property type="entry name" value="WD40 repeat-like"/>
    <property type="match status" value="1"/>
</dbReference>
<evidence type="ECO:0000256" key="7">
    <source>
        <dbReference type="SAM" id="Phobius"/>
    </source>
</evidence>
<dbReference type="GO" id="GO:0032040">
    <property type="term" value="C:small-subunit processome"/>
    <property type="evidence" value="ECO:0007669"/>
    <property type="project" value="EnsemblFungi"/>
</dbReference>
<evidence type="ECO:0000256" key="4">
    <source>
        <dbReference type="ARBA" id="ARBA00022737"/>
    </source>
</evidence>
<dbReference type="InterPro" id="IPR019775">
    <property type="entry name" value="WD40_repeat_CS"/>
</dbReference>
<dbReference type="CDD" id="cd00200">
    <property type="entry name" value="WD40"/>
    <property type="match status" value="1"/>
</dbReference>
<dbReference type="PRINTS" id="PR00320">
    <property type="entry name" value="GPROTEINBRPT"/>
</dbReference>